<dbReference type="HOGENOM" id="CLU_2369336_0_0_9"/>
<name>C2EID1_9LACO</name>
<protein>
    <submittedName>
        <fullName evidence="2">DNA-binding helix-turn-helix protein</fullName>
    </submittedName>
</protein>
<dbReference type="SMART" id="SM00530">
    <property type="entry name" value="HTH_XRE"/>
    <property type="match status" value="1"/>
</dbReference>
<sequence>MFICGQKVYHKHYLDNTRINQEENGESMYKIIELRLKEKNMKPRELANKAGISTGTLSDLKSGRLKKPSFELLEKIADVLEMDMNDFRKNEGDKG</sequence>
<organism evidence="2 3">
    <name type="scientific">Ligilactobacillus salivarius DSM 20555 = ATCC 11741</name>
    <dbReference type="NCBI Taxonomy" id="1423799"/>
    <lineage>
        <taxon>Bacteria</taxon>
        <taxon>Bacillati</taxon>
        <taxon>Bacillota</taxon>
        <taxon>Bacilli</taxon>
        <taxon>Lactobacillales</taxon>
        <taxon>Lactobacillaceae</taxon>
        <taxon>Ligilactobacillus</taxon>
    </lineage>
</organism>
<dbReference type="Proteomes" id="UP000003531">
    <property type="component" value="Unassembled WGS sequence"/>
</dbReference>
<dbReference type="InterPro" id="IPR010982">
    <property type="entry name" value="Lambda_DNA-bd_dom_sf"/>
</dbReference>
<dbReference type="Gene3D" id="1.10.260.40">
    <property type="entry name" value="lambda repressor-like DNA-binding domains"/>
    <property type="match status" value="1"/>
</dbReference>
<dbReference type="PROSITE" id="PS50943">
    <property type="entry name" value="HTH_CROC1"/>
    <property type="match status" value="1"/>
</dbReference>
<proteinExistence type="predicted"/>
<dbReference type="Pfam" id="PF13443">
    <property type="entry name" value="HTH_26"/>
    <property type="match status" value="1"/>
</dbReference>
<accession>C2EID1</accession>
<gene>
    <name evidence="2" type="ORF">HMPREF0545_1403</name>
</gene>
<dbReference type="PATRIC" id="fig|1423799.3.peg.415"/>
<evidence type="ECO:0000313" key="2">
    <source>
        <dbReference type="EMBL" id="EEJ73659.1"/>
    </source>
</evidence>
<dbReference type="EMBL" id="ACGT01000030">
    <property type="protein sequence ID" value="EEJ73659.1"/>
    <property type="molecule type" value="Genomic_DNA"/>
</dbReference>
<evidence type="ECO:0000259" key="1">
    <source>
        <dbReference type="PROSITE" id="PS50943"/>
    </source>
</evidence>
<dbReference type="AlphaFoldDB" id="C2EID1"/>
<comment type="caution">
    <text evidence="2">The sequence shown here is derived from an EMBL/GenBank/DDBJ whole genome shotgun (WGS) entry which is preliminary data.</text>
</comment>
<reference evidence="2 3" key="1">
    <citation type="submission" date="2009-01" db="EMBL/GenBank/DDBJ databases">
        <authorList>
            <person name="Qin X."/>
            <person name="Bachman B."/>
            <person name="Battles P."/>
            <person name="Bell A."/>
            <person name="Bess C."/>
            <person name="Bickham C."/>
            <person name="Chaboub L."/>
            <person name="Chen D."/>
            <person name="Coyle M."/>
            <person name="Deiros D.R."/>
            <person name="Dinh H."/>
            <person name="Forbes L."/>
            <person name="Fowler G."/>
            <person name="Francisco L."/>
            <person name="Fu Q."/>
            <person name="Gubbala S."/>
            <person name="Hale W."/>
            <person name="Han Y."/>
            <person name="Hemphill L."/>
            <person name="Highlander S.K."/>
            <person name="Hirani K."/>
            <person name="Hogues M."/>
            <person name="Jackson L."/>
            <person name="Jakkamsetti A."/>
            <person name="Javaid M."/>
            <person name="Jiang H."/>
            <person name="Korchina V."/>
            <person name="Kovar C."/>
            <person name="Lara F."/>
            <person name="Lee S."/>
            <person name="Mata R."/>
            <person name="Mathew T."/>
            <person name="Moen C."/>
            <person name="Morales K."/>
            <person name="Munidasa M."/>
            <person name="Nazareth L."/>
            <person name="Ngo R."/>
            <person name="Nguyen L."/>
            <person name="Okwuonu G."/>
            <person name="Ongeri F."/>
            <person name="Patil S."/>
            <person name="Petrosino J."/>
            <person name="Pham C."/>
            <person name="Pham P."/>
            <person name="Pu L.-L."/>
            <person name="Puazo M."/>
            <person name="Raj R."/>
            <person name="Reid J."/>
            <person name="Rouhana J."/>
            <person name="Saada N."/>
            <person name="Shang Y."/>
            <person name="Simmons D."/>
            <person name="Thornton R."/>
            <person name="Warren J."/>
            <person name="Weissenberger G."/>
            <person name="Zhang J."/>
            <person name="Zhang L."/>
            <person name="Zhou C."/>
            <person name="Zhu D."/>
            <person name="Muzny D."/>
            <person name="Worley K."/>
            <person name="Gibbs R."/>
        </authorList>
    </citation>
    <scope>NUCLEOTIDE SEQUENCE [LARGE SCALE GENOMIC DNA]</scope>
    <source>
        <strain evidence="2 3">ATCC 11741</strain>
    </source>
</reference>
<feature type="domain" description="HTH cro/C1-type" evidence="1">
    <location>
        <begin position="32"/>
        <end position="87"/>
    </location>
</feature>
<dbReference type="InterPro" id="IPR001387">
    <property type="entry name" value="Cro/C1-type_HTH"/>
</dbReference>
<keyword evidence="2" id="KW-0238">DNA-binding</keyword>
<dbReference type="GO" id="GO:0003677">
    <property type="term" value="F:DNA binding"/>
    <property type="evidence" value="ECO:0007669"/>
    <property type="project" value="UniProtKB-KW"/>
</dbReference>
<dbReference type="CDD" id="cd00093">
    <property type="entry name" value="HTH_XRE"/>
    <property type="match status" value="1"/>
</dbReference>
<dbReference type="SUPFAM" id="SSF47413">
    <property type="entry name" value="lambda repressor-like DNA-binding domains"/>
    <property type="match status" value="1"/>
</dbReference>
<evidence type="ECO:0000313" key="3">
    <source>
        <dbReference type="Proteomes" id="UP000003531"/>
    </source>
</evidence>